<dbReference type="Pfam" id="PF00692">
    <property type="entry name" value="dUTPase"/>
    <property type="match status" value="1"/>
</dbReference>
<name>A0A239ZAJ4_9FIRM</name>
<dbReference type="GO" id="GO:0006226">
    <property type="term" value="P:dUMP biosynthetic process"/>
    <property type="evidence" value="ECO:0007669"/>
    <property type="project" value="InterPro"/>
</dbReference>
<dbReference type="Proteomes" id="UP000214973">
    <property type="component" value="Chromosome 1"/>
</dbReference>
<dbReference type="PANTHER" id="PTHR11241:SF0">
    <property type="entry name" value="DEOXYURIDINE 5'-TRIPHOSPHATE NUCLEOTIDOHYDROLASE"/>
    <property type="match status" value="1"/>
</dbReference>
<evidence type="ECO:0000313" key="7">
    <source>
        <dbReference type="EMBL" id="SNV67706.1"/>
    </source>
</evidence>
<evidence type="ECO:0000256" key="1">
    <source>
        <dbReference type="ARBA" id="ARBA00006581"/>
    </source>
</evidence>
<dbReference type="InterPro" id="IPR008181">
    <property type="entry name" value="dUTPase"/>
</dbReference>
<gene>
    <name evidence="7" type="primary">dut_2</name>
    <name evidence="7" type="ORF">SAMEA44547418_01129</name>
</gene>
<dbReference type="InterPro" id="IPR033704">
    <property type="entry name" value="dUTPase_trimeric"/>
</dbReference>
<evidence type="ECO:0000256" key="3">
    <source>
        <dbReference type="ARBA" id="ARBA00022801"/>
    </source>
</evidence>
<dbReference type="AlphaFoldDB" id="A0A239ZAJ4"/>
<organism evidence="7 8">
    <name type="scientific">Veillonella rodentium</name>
    <dbReference type="NCBI Taxonomy" id="248315"/>
    <lineage>
        <taxon>Bacteria</taxon>
        <taxon>Bacillati</taxon>
        <taxon>Bacillota</taxon>
        <taxon>Negativicutes</taxon>
        <taxon>Veillonellales</taxon>
        <taxon>Veillonellaceae</taxon>
        <taxon>Veillonella</taxon>
    </lineage>
</organism>
<reference evidence="7 8" key="1">
    <citation type="submission" date="2017-06" db="EMBL/GenBank/DDBJ databases">
        <authorList>
            <consortium name="Pathogen Informatics"/>
        </authorList>
    </citation>
    <scope>NUCLEOTIDE SEQUENCE [LARGE SCALE GENOMIC DNA]</scope>
    <source>
        <strain evidence="7 8">NCTC12018</strain>
    </source>
</reference>
<dbReference type="KEGG" id="vrm:44547418_01129"/>
<dbReference type="GO" id="GO:0000287">
    <property type="term" value="F:magnesium ion binding"/>
    <property type="evidence" value="ECO:0007669"/>
    <property type="project" value="InterPro"/>
</dbReference>
<dbReference type="NCBIfam" id="TIGR00576">
    <property type="entry name" value="dut"/>
    <property type="match status" value="1"/>
</dbReference>
<dbReference type="Gene3D" id="2.70.40.10">
    <property type="match status" value="1"/>
</dbReference>
<evidence type="ECO:0000256" key="5">
    <source>
        <dbReference type="ARBA" id="ARBA00047686"/>
    </source>
</evidence>
<dbReference type="GO" id="GO:0004170">
    <property type="term" value="F:dUTP diphosphatase activity"/>
    <property type="evidence" value="ECO:0007669"/>
    <property type="project" value="UniProtKB-EC"/>
</dbReference>
<evidence type="ECO:0000256" key="4">
    <source>
        <dbReference type="ARBA" id="ARBA00023080"/>
    </source>
</evidence>
<dbReference type="NCBIfam" id="NF001862">
    <property type="entry name" value="PRK00601.1"/>
    <property type="match status" value="1"/>
</dbReference>
<dbReference type="EC" id="3.6.1.23" evidence="2"/>
<dbReference type="EMBL" id="LT906470">
    <property type="protein sequence ID" value="SNV67706.1"/>
    <property type="molecule type" value="Genomic_DNA"/>
</dbReference>
<keyword evidence="4" id="KW-0546">Nucleotide metabolism</keyword>
<dbReference type="SUPFAM" id="SSF51283">
    <property type="entry name" value="dUTPase-like"/>
    <property type="match status" value="1"/>
</dbReference>
<dbReference type="PANTHER" id="PTHR11241">
    <property type="entry name" value="DEOXYURIDINE 5'-TRIPHOSPHATE NUCLEOTIDOHYDROLASE"/>
    <property type="match status" value="1"/>
</dbReference>
<dbReference type="GO" id="GO:0046081">
    <property type="term" value="P:dUTP catabolic process"/>
    <property type="evidence" value="ECO:0007669"/>
    <property type="project" value="InterPro"/>
</dbReference>
<accession>A0A239ZAJ4</accession>
<evidence type="ECO:0000259" key="6">
    <source>
        <dbReference type="Pfam" id="PF00692"/>
    </source>
</evidence>
<comment type="catalytic activity">
    <reaction evidence="5">
        <text>dUTP + H2O = dUMP + diphosphate + H(+)</text>
        <dbReference type="Rhea" id="RHEA:10248"/>
        <dbReference type="ChEBI" id="CHEBI:15377"/>
        <dbReference type="ChEBI" id="CHEBI:15378"/>
        <dbReference type="ChEBI" id="CHEBI:33019"/>
        <dbReference type="ChEBI" id="CHEBI:61555"/>
        <dbReference type="ChEBI" id="CHEBI:246422"/>
        <dbReference type="EC" id="3.6.1.23"/>
    </reaction>
</comment>
<dbReference type="InterPro" id="IPR029054">
    <property type="entry name" value="dUTPase-like"/>
</dbReference>
<sequence length="145" mass="15696">MKVKLVSEYAQLPTRGKVNSDLPQVSAGLDLYCPFSVTIPADSKRQIPLGVAVEIPQNHMGLLTPRSSMSKTPLRCANSVGIIDEDYRGEISIVYENVSCKDYTIARGDRIAQLIIVPIKLVDVVEVDELTATERGSGGYGSTGK</sequence>
<evidence type="ECO:0000256" key="2">
    <source>
        <dbReference type="ARBA" id="ARBA00012379"/>
    </source>
</evidence>
<feature type="domain" description="dUTPase-like" evidence="6">
    <location>
        <begin position="23"/>
        <end position="144"/>
    </location>
</feature>
<protein>
    <recommendedName>
        <fullName evidence="2">dUTP diphosphatase</fullName>
        <ecNumber evidence="2">3.6.1.23</ecNumber>
    </recommendedName>
</protein>
<proteinExistence type="inferred from homology"/>
<comment type="similarity">
    <text evidence="1">Belongs to the dUTPase family.</text>
</comment>
<keyword evidence="3 7" id="KW-0378">Hydrolase</keyword>
<dbReference type="CDD" id="cd07557">
    <property type="entry name" value="trimeric_dUTPase"/>
    <property type="match status" value="1"/>
</dbReference>
<evidence type="ECO:0000313" key="8">
    <source>
        <dbReference type="Proteomes" id="UP000214973"/>
    </source>
</evidence>
<keyword evidence="8" id="KW-1185">Reference proteome</keyword>
<dbReference type="InterPro" id="IPR036157">
    <property type="entry name" value="dUTPase-like_sf"/>
</dbReference>